<sequence length="68" mass="7921">MAVVALSYRSFNVTAFSAKRNLIWFFFLISECLLILMPLYLLLLAKGVRQLSRNNNMMSETKTMQKWG</sequence>
<dbReference type="AlphaFoldDB" id="A0A6G1G3E5"/>
<reference evidence="4" key="3">
    <citation type="submission" date="2025-04" db="UniProtKB">
        <authorList>
            <consortium name="RefSeq"/>
        </authorList>
    </citation>
    <scope>IDENTIFICATION</scope>
    <source>
        <strain evidence="4">CBS 781.70</strain>
    </source>
</reference>
<dbReference type="GeneID" id="54415886"/>
<keyword evidence="1" id="KW-0472">Membrane</keyword>
<keyword evidence="3" id="KW-1185">Reference proteome</keyword>
<dbReference type="EMBL" id="ML975157">
    <property type="protein sequence ID" value="KAF1812440.1"/>
    <property type="molecule type" value="Genomic_DNA"/>
</dbReference>
<evidence type="ECO:0000313" key="3">
    <source>
        <dbReference type="Proteomes" id="UP000504638"/>
    </source>
</evidence>
<dbReference type="Proteomes" id="UP000504638">
    <property type="component" value="Unplaced"/>
</dbReference>
<evidence type="ECO:0000313" key="4">
    <source>
        <dbReference type="RefSeq" id="XP_033534071.1"/>
    </source>
</evidence>
<dbReference type="RefSeq" id="XP_033534071.1">
    <property type="nucleotide sequence ID" value="XM_033675316.1"/>
</dbReference>
<keyword evidence="1" id="KW-0812">Transmembrane</keyword>
<evidence type="ECO:0000313" key="2">
    <source>
        <dbReference type="EMBL" id="KAF1812440.1"/>
    </source>
</evidence>
<name>A0A6G1G3E5_9PEZI</name>
<accession>A0A6G1G3E5</accession>
<reference evidence="2 4" key="1">
    <citation type="submission" date="2020-01" db="EMBL/GenBank/DDBJ databases">
        <authorList>
            <consortium name="DOE Joint Genome Institute"/>
            <person name="Haridas S."/>
            <person name="Albert R."/>
            <person name="Binder M."/>
            <person name="Bloem J."/>
            <person name="Labutti K."/>
            <person name="Salamov A."/>
            <person name="Andreopoulos B."/>
            <person name="Baker S.E."/>
            <person name="Barry K."/>
            <person name="Bills G."/>
            <person name="Bluhm B.H."/>
            <person name="Cannon C."/>
            <person name="Castanera R."/>
            <person name="Culley D.E."/>
            <person name="Daum C."/>
            <person name="Ezra D."/>
            <person name="Gonzalez J.B."/>
            <person name="Henrissat B."/>
            <person name="Kuo A."/>
            <person name="Liang C."/>
            <person name="Lipzen A."/>
            <person name="Lutzoni F."/>
            <person name="Magnuson J."/>
            <person name="Mondo S."/>
            <person name="Nolan M."/>
            <person name="Ohm R."/>
            <person name="Pangilinan J."/>
            <person name="Park H.-J."/>
            <person name="Ramirez L."/>
            <person name="Alfaro M."/>
            <person name="Sun H."/>
            <person name="Tritt A."/>
            <person name="Yoshinaga Y."/>
            <person name="Zwiers L.-H."/>
            <person name="Turgeon B.G."/>
            <person name="Goodwin S.B."/>
            <person name="Spatafora J.W."/>
            <person name="Crous P.W."/>
            <person name="Grigoriev I.V."/>
        </authorList>
    </citation>
    <scope>NUCLEOTIDE SEQUENCE</scope>
    <source>
        <strain evidence="2 4">CBS 781.70</strain>
    </source>
</reference>
<protein>
    <submittedName>
        <fullName evidence="2 4">Uncharacterized protein</fullName>
    </submittedName>
</protein>
<proteinExistence type="predicted"/>
<organism evidence="2">
    <name type="scientific">Eremomyces bilateralis CBS 781.70</name>
    <dbReference type="NCBI Taxonomy" id="1392243"/>
    <lineage>
        <taxon>Eukaryota</taxon>
        <taxon>Fungi</taxon>
        <taxon>Dikarya</taxon>
        <taxon>Ascomycota</taxon>
        <taxon>Pezizomycotina</taxon>
        <taxon>Dothideomycetes</taxon>
        <taxon>Dothideomycetes incertae sedis</taxon>
        <taxon>Eremomycetales</taxon>
        <taxon>Eremomycetaceae</taxon>
        <taxon>Eremomyces</taxon>
    </lineage>
</organism>
<keyword evidence="1" id="KW-1133">Transmembrane helix</keyword>
<reference evidence="4" key="2">
    <citation type="submission" date="2020-04" db="EMBL/GenBank/DDBJ databases">
        <authorList>
            <consortium name="NCBI Genome Project"/>
        </authorList>
    </citation>
    <scope>NUCLEOTIDE SEQUENCE</scope>
    <source>
        <strain evidence="4">CBS 781.70</strain>
    </source>
</reference>
<feature type="transmembrane region" description="Helical" evidence="1">
    <location>
        <begin position="22"/>
        <end position="43"/>
    </location>
</feature>
<gene>
    <name evidence="2 4" type="ORF">P152DRAFT_338810</name>
</gene>
<evidence type="ECO:0000256" key="1">
    <source>
        <dbReference type="SAM" id="Phobius"/>
    </source>
</evidence>